<keyword evidence="2" id="KW-1185">Reference proteome</keyword>
<evidence type="ECO:0000313" key="1">
    <source>
        <dbReference type="EMBL" id="QVY59694.1"/>
    </source>
</evidence>
<dbReference type="RefSeq" id="WP_214473799.1">
    <property type="nucleotide sequence ID" value="NZ_CP071709.1"/>
</dbReference>
<dbReference type="Proteomes" id="UP000679247">
    <property type="component" value="Chromosome"/>
</dbReference>
<reference evidence="1 2" key="1">
    <citation type="submission" date="2021-03" db="EMBL/GenBank/DDBJ databases">
        <title>The first data on the complete genome of the tetrodotoxin-producing bacterium.</title>
        <authorList>
            <person name="Melnikova D.I."/>
            <person name="Nijland R."/>
            <person name="Magarlamov T.Y."/>
        </authorList>
    </citation>
    <scope>NUCLEOTIDE SEQUENCE [LARGE SCALE GENOMIC DNA]</scope>
    <source>
        <strain evidence="1 2">1839</strain>
    </source>
</reference>
<dbReference type="EMBL" id="CP071709">
    <property type="protein sequence ID" value="QVY59694.1"/>
    <property type="molecule type" value="Genomic_DNA"/>
</dbReference>
<dbReference type="InterPro" id="IPR021617">
    <property type="entry name" value="DUF3231"/>
</dbReference>
<evidence type="ECO:0000313" key="2">
    <source>
        <dbReference type="Proteomes" id="UP000679247"/>
    </source>
</evidence>
<dbReference type="InterPro" id="IPR012347">
    <property type="entry name" value="Ferritin-like"/>
</dbReference>
<dbReference type="Pfam" id="PF11553">
    <property type="entry name" value="DUF3231"/>
    <property type="match status" value="2"/>
</dbReference>
<proteinExistence type="predicted"/>
<accession>A0ABX8F6U6</accession>
<organism evidence="1 2">
    <name type="scientific">Cytobacillus gottheilii</name>
    <dbReference type="NCBI Taxonomy" id="859144"/>
    <lineage>
        <taxon>Bacteria</taxon>
        <taxon>Bacillati</taxon>
        <taxon>Bacillota</taxon>
        <taxon>Bacilli</taxon>
        <taxon>Bacillales</taxon>
        <taxon>Bacillaceae</taxon>
        <taxon>Cytobacillus</taxon>
    </lineage>
</organism>
<sequence>MKQPLMASEVGILWTSYQNDSMSCCILSHMLRYAEDQEIKKTIESALDIASIHIEKLTRLFEKENYAKPTGFTEKDVNLNAPRLFSDAFCITYINHMAKAGMLGYSGMLAMSAREDIVEYYSKALLETRNLYESTLKVMIKNGLYVRAPYIPLPSETDYVDSSQYLSGLNPFSKKRPLNAIEISHLFLNIQTNSIGVKLCLAFGQTSPRTEVQDFLLRGKQISEKQMAVFTRTLLDNNISAPTSPDECVTKTTTQIFSDQLVMFHMSLLSAAGTGNYATAAAASQRSDLAINYERLSFEIARYAKQGADIMIKNNWLEQPPGTIDREKLVRDKGEA</sequence>
<dbReference type="Gene3D" id="1.20.1260.10">
    <property type="match status" value="2"/>
</dbReference>
<name>A0ABX8F6U6_9BACI</name>
<protein>
    <submittedName>
        <fullName evidence="1">DUF3231 family protein</fullName>
    </submittedName>
</protein>
<gene>
    <name evidence="1" type="ORF">J1899_11485</name>
</gene>